<sequence length="255" mass="28556">MSQGQEILYYICVENLESSSESQDGEEAEFLVASEEASAAEIISSSQDPEEATCPSTAITEILLSKSDEFFSIQEEEPGPSTLQSMLGPAQLSRGPVADKVALLVRFLLHKYHVKEVVTKELMMNMVTRQYEDHFSKIFSMASERLELVFGIDMIELYPDSQCYVLFNKLGITYDGMVNDDTSSPKTGLLIIILGVIFMKGSRTTEEEIWKVLNRMGIYSEKYHFIISTETLEEFGPNDQIIGNGAKKDILCKGN</sequence>
<dbReference type="InterPro" id="IPR041899">
    <property type="entry name" value="MAGE_WH2"/>
</dbReference>
<dbReference type="Proteomes" id="UP000694850">
    <property type="component" value="Unplaced"/>
</dbReference>
<dbReference type="GO" id="GO:0000122">
    <property type="term" value="P:negative regulation of transcription by RNA polymerase II"/>
    <property type="evidence" value="ECO:0007669"/>
    <property type="project" value="TreeGrafter"/>
</dbReference>
<evidence type="ECO:0000259" key="1">
    <source>
        <dbReference type="PROSITE" id="PS50838"/>
    </source>
</evidence>
<keyword evidence="2" id="KW-1185">Reference proteome</keyword>
<dbReference type="SMART" id="SM01392">
    <property type="entry name" value="MAGE_N"/>
    <property type="match status" value="1"/>
</dbReference>
<dbReference type="PANTHER" id="PTHR11736">
    <property type="entry name" value="MELANOMA-ASSOCIATED ANTIGEN MAGE ANTIGEN"/>
    <property type="match status" value="1"/>
</dbReference>
<dbReference type="InterPro" id="IPR021072">
    <property type="entry name" value="MAGE_N"/>
</dbReference>
<dbReference type="InterPro" id="IPR002190">
    <property type="entry name" value="MHD_dom"/>
</dbReference>
<dbReference type="PROSITE" id="PS50838">
    <property type="entry name" value="MAGE"/>
    <property type="match status" value="1"/>
</dbReference>
<dbReference type="Gene3D" id="1.10.10.1200">
    <property type="entry name" value="MAGE homology domain, winged helix WH1 motif"/>
    <property type="match status" value="1"/>
</dbReference>
<evidence type="ECO:0000313" key="3">
    <source>
        <dbReference type="RefSeq" id="XP_007953927.1"/>
    </source>
</evidence>
<dbReference type="FunFam" id="1.10.10.1200:FF:000007">
    <property type="entry name" value="Melanoma-associated antigen C2"/>
    <property type="match status" value="1"/>
</dbReference>
<dbReference type="GO" id="GO:0005634">
    <property type="term" value="C:nucleus"/>
    <property type="evidence" value="ECO:0007669"/>
    <property type="project" value="TreeGrafter"/>
</dbReference>
<protein>
    <submittedName>
        <fullName evidence="3">Melanoma-associated antigen B16-like</fullName>
    </submittedName>
</protein>
<evidence type="ECO:0000313" key="2">
    <source>
        <dbReference type="Proteomes" id="UP000694850"/>
    </source>
</evidence>
<dbReference type="Gene3D" id="1.10.10.1210">
    <property type="entry name" value="MAGE homology domain, winged helix WH2 motif"/>
    <property type="match status" value="1"/>
</dbReference>
<gene>
    <name evidence="3" type="primary">LOC103209842</name>
</gene>
<dbReference type="PANTHER" id="PTHR11736:SF145">
    <property type="entry name" value="MELANOMA-ASSOCIATED ANTIGEN B16"/>
    <property type="match status" value="1"/>
</dbReference>
<dbReference type="AlphaFoldDB" id="A0A8B7B2F0"/>
<dbReference type="GeneID" id="103209842"/>
<dbReference type="RefSeq" id="XP_007953927.1">
    <property type="nucleotide sequence ID" value="XM_007955736.1"/>
</dbReference>
<dbReference type="InterPro" id="IPR041898">
    <property type="entry name" value="MAGE_WH1"/>
</dbReference>
<dbReference type="OrthoDB" id="205198at2759"/>
<dbReference type="SMART" id="SM01373">
    <property type="entry name" value="MAGE"/>
    <property type="match status" value="1"/>
</dbReference>
<reference evidence="3" key="1">
    <citation type="submission" date="2025-08" db="UniProtKB">
        <authorList>
            <consortium name="RefSeq"/>
        </authorList>
    </citation>
    <scope>IDENTIFICATION</scope>
</reference>
<feature type="domain" description="MAGE" evidence="1">
    <location>
        <begin position="97"/>
        <end position="226"/>
    </location>
</feature>
<dbReference type="Pfam" id="PF01454">
    <property type="entry name" value="MAGE"/>
    <property type="match status" value="1"/>
</dbReference>
<dbReference type="InterPro" id="IPR037445">
    <property type="entry name" value="MAGE"/>
</dbReference>
<proteinExistence type="predicted"/>
<name>A0A8B7B2F0_ORYAF</name>
<organism evidence="2 3">
    <name type="scientific">Orycteropus afer afer</name>
    <dbReference type="NCBI Taxonomy" id="1230840"/>
    <lineage>
        <taxon>Eukaryota</taxon>
        <taxon>Metazoa</taxon>
        <taxon>Chordata</taxon>
        <taxon>Craniata</taxon>
        <taxon>Vertebrata</taxon>
        <taxon>Euteleostomi</taxon>
        <taxon>Mammalia</taxon>
        <taxon>Eutheria</taxon>
        <taxon>Afrotheria</taxon>
        <taxon>Tubulidentata</taxon>
        <taxon>Orycteropodidae</taxon>
        <taxon>Orycteropus</taxon>
    </lineage>
</organism>
<accession>A0A8B7B2F0</accession>